<protein>
    <submittedName>
        <fullName evidence="1">Uncharacterized protein</fullName>
    </submittedName>
</protein>
<name>G8NSJ8_GRAMM</name>
<dbReference type="KEGG" id="gma:AciX8_4299"/>
<proteinExistence type="predicted"/>
<accession>G8NSJ8</accession>
<dbReference type="STRING" id="682795.AciX8_4299"/>
<reference evidence="1 2" key="1">
    <citation type="submission" date="2011-11" db="EMBL/GenBank/DDBJ databases">
        <title>Complete sequence of Granulicella mallensis MP5ACTX8.</title>
        <authorList>
            <consortium name="US DOE Joint Genome Institute"/>
            <person name="Lucas S."/>
            <person name="Copeland A."/>
            <person name="Lapidus A."/>
            <person name="Cheng J.-F."/>
            <person name="Goodwin L."/>
            <person name="Pitluck S."/>
            <person name="Peters L."/>
            <person name="Lu M."/>
            <person name="Detter J.C."/>
            <person name="Han C."/>
            <person name="Tapia R."/>
            <person name="Land M."/>
            <person name="Hauser L."/>
            <person name="Kyrpides N."/>
            <person name="Ivanova N."/>
            <person name="Mikhailova N."/>
            <person name="Pagani I."/>
            <person name="Rawat S."/>
            <person name="Mannisto M."/>
            <person name="Haggblom M."/>
            <person name="Woyke T."/>
        </authorList>
    </citation>
    <scope>NUCLEOTIDE SEQUENCE [LARGE SCALE GENOMIC DNA]</scope>
    <source>
        <strain evidence="2">ATCC BAA-1857 / DSM 23137 / MP5ACTX8</strain>
    </source>
</reference>
<dbReference type="HOGENOM" id="CLU_2973100_0_0_0"/>
<evidence type="ECO:0000313" key="1">
    <source>
        <dbReference type="EMBL" id="AEU38574.1"/>
    </source>
</evidence>
<sequence>MSVAMPVVDRIQALRESMEEAATTVQNWSPAKRESADITIQTRSLASYYESKICTDPK</sequence>
<dbReference type="EMBL" id="CP003130">
    <property type="protein sequence ID" value="AEU38574.1"/>
    <property type="molecule type" value="Genomic_DNA"/>
</dbReference>
<evidence type="ECO:0000313" key="2">
    <source>
        <dbReference type="Proteomes" id="UP000007113"/>
    </source>
</evidence>
<organism evidence="1 2">
    <name type="scientific">Granulicella mallensis (strain ATCC BAA-1857 / DSM 23137 / MP5ACTX8)</name>
    <dbReference type="NCBI Taxonomy" id="682795"/>
    <lineage>
        <taxon>Bacteria</taxon>
        <taxon>Pseudomonadati</taxon>
        <taxon>Acidobacteriota</taxon>
        <taxon>Terriglobia</taxon>
        <taxon>Terriglobales</taxon>
        <taxon>Acidobacteriaceae</taxon>
        <taxon>Granulicella</taxon>
    </lineage>
</organism>
<dbReference type="Proteomes" id="UP000007113">
    <property type="component" value="Chromosome"/>
</dbReference>
<dbReference type="AlphaFoldDB" id="G8NSJ8"/>
<keyword evidence="2" id="KW-1185">Reference proteome</keyword>
<gene>
    <name evidence="1" type="ordered locus">AciX8_4299</name>
</gene>